<organism evidence="1">
    <name type="scientific">Spodoptera frugiperda</name>
    <name type="common">Fall armyworm</name>
    <dbReference type="NCBI Taxonomy" id="7108"/>
    <lineage>
        <taxon>Eukaryota</taxon>
        <taxon>Metazoa</taxon>
        <taxon>Ecdysozoa</taxon>
        <taxon>Arthropoda</taxon>
        <taxon>Hexapoda</taxon>
        <taxon>Insecta</taxon>
        <taxon>Pterygota</taxon>
        <taxon>Neoptera</taxon>
        <taxon>Endopterygota</taxon>
        <taxon>Lepidoptera</taxon>
        <taxon>Glossata</taxon>
        <taxon>Ditrysia</taxon>
        <taxon>Noctuoidea</taxon>
        <taxon>Noctuidae</taxon>
        <taxon>Amphipyrinae</taxon>
        <taxon>Spodoptera</taxon>
    </lineage>
</organism>
<dbReference type="AlphaFoldDB" id="A0A2H1WP67"/>
<name>A0A2H1WP67_SPOFR</name>
<accession>A0A2H1WP67</accession>
<proteinExistence type="predicted"/>
<reference evidence="1" key="1">
    <citation type="submission" date="2016-07" db="EMBL/GenBank/DDBJ databases">
        <authorList>
            <person name="Bretaudeau A."/>
        </authorList>
    </citation>
    <scope>NUCLEOTIDE SEQUENCE</scope>
    <source>
        <strain evidence="1">Rice</strain>
        <tissue evidence="1">Whole body</tissue>
    </source>
</reference>
<gene>
    <name evidence="1" type="ORF">SFRICE_016089</name>
</gene>
<dbReference type="EMBL" id="ODYU01010019">
    <property type="protein sequence ID" value="SOQ54828.1"/>
    <property type="molecule type" value="Genomic_DNA"/>
</dbReference>
<evidence type="ECO:0000313" key="1">
    <source>
        <dbReference type="EMBL" id="SOQ54828.1"/>
    </source>
</evidence>
<sequence length="118" mass="12511">MDRVGIKPKAKPIMCESGTSRSARTTKSHQTSKDGAHCVLNMCLHTYLGSTSVLFVVSVHMNQFGSRGGNHPTTSPAGGKARGSVKLLLTKIHSDPTPAFRAGALNGSQLQCVCYRIG</sequence>
<protein>
    <submittedName>
        <fullName evidence="1">SFRICE_016089</fullName>
    </submittedName>
</protein>